<dbReference type="OrthoDB" id="10542847at2759"/>
<dbReference type="EMBL" id="CM035426">
    <property type="protein sequence ID" value="KAH7314394.1"/>
    <property type="molecule type" value="Genomic_DNA"/>
</dbReference>
<organism evidence="2 3">
    <name type="scientific">Ceratopteris richardii</name>
    <name type="common">Triangle waterfern</name>
    <dbReference type="NCBI Taxonomy" id="49495"/>
    <lineage>
        <taxon>Eukaryota</taxon>
        <taxon>Viridiplantae</taxon>
        <taxon>Streptophyta</taxon>
        <taxon>Embryophyta</taxon>
        <taxon>Tracheophyta</taxon>
        <taxon>Polypodiopsida</taxon>
        <taxon>Polypodiidae</taxon>
        <taxon>Polypodiales</taxon>
        <taxon>Pteridineae</taxon>
        <taxon>Pteridaceae</taxon>
        <taxon>Parkerioideae</taxon>
        <taxon>Ceratopteris</taxon>
    </lineage>
</organism>
<reference evidence="2" key="1">
    <citation type="submission" date="2021-08" db="EMBL/GenBank/DDBJ databases">
        <title>WGS assembly of Ceratopteris richardii.</title>
        <authorList>
            <person name="Marchant D.B."/>
            <person name="Chen G."/>
            <person name="Jenkins J."/>
            <person name="Shu S."/>
            <person name="Leebens-Mack J."/>
            <person name="Grimwood J."/>
            <person name="Schmutz J."/>
            <person name="Soltis P."/>
            <person name="Soltis D."/>
            <person name="Chen Z.-H."/>
        </authorList>
    </citation>
    <scope>NUCLEOTIDE SEQUENCE</scope>
    <source>
        <strain evidence="2">Whitten #5841</strain>
        <tissue evidence="2">Leaf</tissue>
    </source>
</reference>
<proteinExistence type="predicted"/>
<feature type="compositionally biased region" description="Low complexity" evidence="1">
    <location>
        <begin position="137"/>
        <end position="158"/>
    </location>
</feature>
<gene>
    <name evidence="2" type="ORF">KP509_21G001600</name>
</gene>
<evidence type="ECO:0000313" key="2">
    <source>
        <dbReference type="EMBL" id="KAH7314394.1"/>
    </source>
</evidence>
<comment type="caution">
    <text evidence="2">The sequence shown here is derived from an EMBL/GenBank/DDBJ whole genome shotgun (WGS) entry which is preliminary data.</text>
</comment>
<dbReference type="AlphaFoldDB" id="A0A8T2S9M7"/>
<dbReference type="Proteomes" id="UP000825935">
    <property type="component" value="Chromosome 21"/>
</dbReference>
<feature type="compositionally biased region" description="Polar residues" evidence="1">
    <location>
        <begin position="235"/>
        <end position="248"/>
    </location>
</feature>
<feature type="region of interest" description="Disordered" evidence="1">
    <location>
        <begin position="205"/>
        <end position="281"/>
    </location>
</feature>
<evidence type="ECO:0000313" key="3">
    <source>
        <dbReference type="Proteomes" id="UP000825935"/>
    </source>
</evidence>
<keyword evidence="3" id="KW-1185">Reference proteome</keyword>
<sequence length="647" mass="71866">MRLEAQRPDTCRQQRREECAYRGGGAVQYSRQEHEAIGVFDAERYFAAAEPRMHSSTRAADNEDHYGLLQEVRAMGDLPLHPLMELLRGHQSWGEGDVRVNHLKTSAAAASAGNYLRGSWTSVAADVGVERHRTMESSEFTSPRTSSTTTSTSEEASPPFKPYTKANPSDKAVPSSVCSTPVMKPLKSKLHVVSPSSRLATFFSKLKSPSSRKHTPTSCPSLQQQHRHGKMHPLNGSTLQPAPSSQRPATIPQDHGKKLPSQDALTPEPARPSGKALRSSRGRIFRAFSLSSTSHSSGTSLRHHSSRRIAADIGTPNSMPMIYSSPVSPVSRSAQEIYSPLTCSATTTPTFRPRTSSIVHPRPVYTVERPGSMAHDKLSSCIQTPAYSGAAPSRCNSHGRFRNQFPSLSRKLRVYLMPDKPVSPTKTSVRMEESQELNNNLPQRHQKHVSSMYNITRQPHEPNHRKRWLLAEDQVVDEDIELAERLLRVVQDHQSIGLDHSDCTRSKISSTNGTIIHKSGGTTGRRQCASSNIKMHVDRVSEYSSRKYNQMHPTSSMSTCSLPQMSFSEAHSARSAAACNTHCRSNYSYISGMHRLNSVIRDNSAVLDGSLYDSDSSSDLFEIESLSSVGMELYKREMPVYEYKEHR</sequence>
<protein>
    <submittedName>
        <fullName evidence="2">Uncharacterized protein</fullName>
    </submittedName>
</protein>
<feature type="region of interest" description="Disordered" evidence="1">
    <location>
        <begin position="132"/>
        <end position="178"/>
    </location>
</feature>
<name>A0A8T2S9M7_CERRI</name>
<evidence type="ECO:0000256" key="1">
    <source>
        <dbReference type="SAM" id="MobiDB-lite"/>
    </source>
</evidence>
<accession>A0A8T2S9M7</accession>